<keyword evidence="10" id="KW-1185">Reference proteome</keyword>
<reference evidence="9 10" key="1">
    <citation type="submission" date="2018-01" db="EMBL/GenBank/DDBJ databases">
        <title>Whole genome sequencing of Histamine producing bacteria.</title>
        <authorList>
            <person name="Butler K."/>
        </authorList>
    </citation>
    <scope>NUCLEOTIDE SEQUENCE [LARGE SCALE GENOMIC DNA]</scope>
    <source>
        <strain evidence="9 10">DSM 24669</strain>
    </source>
</reference>
<evidence type="ECO:0000313" key="9">
    <source>
        <dbReference type="EMBL" id="PSW25395.1"/>
    </source>
</evidence>
<keyword evidence="6" id="KW-0472">Membrane</keyword>
<dbReference type="STRING" id="680026.AB733_03085"/>
<keyword evidence="7" id="KW-0998">Cell outer membrane</keyword>
<dbReference type="RefSeq" id="WP_048897448.1">
    <property type="nucleotide sequence ID" value="NZ_AP024853.1"/>
</dbReference>
<dbReference type="OrthoDB" id="9813458at2"/>
<dbReference type="Proteomes" id="UP000240481">
    <property type="component" value="Unassembled WGS sequence"/>
</dbReference>
<dbReference type="Pfam" id="PF02321">
    <property type="entry name" value="OEP"/>
    <property type="match status" value="2"/>
</dbReference>
<keyword evidence="3" id="KW-0813">Transport</keyword>
<evidence type="ECO:0000256" key="6">
    <source>
        <dbReference type="ARBA" id="ARBA00023136"/>
    </source>
</evidence>
<dbReference type="GO" id="GO:1990281">
    <property type="term" value="C:efflux pump complex"/>
    <property type="evidence" value="ECO:0007669"/>
    <property type="project" value="TreeGrafter"/>
</dbReference>
<keyword evidence="5" id="KW-0812">Transmembrane</keyword>
<keyword evidence="4" id="KW-1134">Transmembrane beta strand</keyword>
<comment type="subcellular location">
    <subcellularLocation>
        <location evidence="1">Cell outer membrane</location>
    </subcellularLocation>
</comment>
<comment type="similarity">
    <text evidence="2">Belongs to the outer membrane factor (OMF) (TC 1.B.17) family.</text>
</comment>
<comment type="caution">
    <text evidence="9">The sequence shown here is derived from an EMBL/GenBank/DDBJ whole genome shotgun (WGS) entry which is preliminary data.</text>
</comment>
<dbReference type="GO" id="GO:0015288">
    <property type="term" value="F:porin activity"/>
    <property type="evidence" value="ECO:0007669"/>
    <property type="project" value="TreeGrafter"/>
</dbReference>
<dbReference type="GO" id="GO:0009279">
    <property type="term" value="C:cell outer membrane"/>
    <property type="evidence" value="ECO:0007669"/>
    <property type="project" value="UniProtKB-SubCell"/>
</dbReference>
<dbReference type="EMBL" id="PYLZ01000003">
    <property type="protein sequence ID" value="PSW25395.1"/>
    <property type="molecule type" value="Genomic_DNA"/>
</dbReference>
<dbReference type="PANTHER" id="PTHR30026:SF20">
    <property type="entry name" value="OUTER MEMBRANE PROTEIN TOLC"/>
    <property type="match status" value="1"/>
</dbReference>
<evidence type="ECO:0000256" key="1">
    <source>
        <dbReference type="ARBA" id="ARBA00004442"/>
    </source>
</evidence>
<dbReference type="PANTHER" id="PTHR30026">
    <property type="entry name" value="OUTER MEMBRANE PROTEIN TOLC"/>
    <property type="match status" value="1"/>
</dbReference>
<gene>
    <name evidence="9" type="ORF">C9I94_07010</name>
</gene>
<feature type="coiled-coil region" evidence="8">
    <location>
        <begin position="354"/>
        <end position="381"/>
    </location>
</feature>
<dbReference type="InterPro" id="IPR003423">
    <property type="entry name" value="OMP_efflux"/>
</dbReference>
<evidence type="ECO:0000256" key="7">
    <source>
        <dbReference type="ARBA" id="ARBA00023237"/>
    </source>
</evidence>
<dbReference type="Gene3D" id="1.20.1600.10">
    <property type="entry name" value="Outer membrane efflux proteins (OEP)"/>
    <property type="match status" value="1"/>
</dbReference>
<proteinExistence type="inferred from homology"/>
<dbReference type="InterPro" id="IPR051906">
    <property type="entry name" value="TolC-like"/>
</dbReference>
<evidence type="ECO:0000256" key="8">
    <source>
        <dbReference type="SAM" id="Coils"/>
    </source>
</evidence>
<evidence type="ECO:0000256" key="2">
    <source>
        <dbReference type="ARBA" id="ARBA00007613"/>
    </source>
</evidence>
<dbReference type="GO" id="GO:0015562">
    <property type="term" value="F:efflux transmembrane transporter activity"/>
    <property type="evidence" value="ECO:0007669"/>
    <property type="project" value="InterPro"/>
</dbReference>
<keyword evidence="8" id="KW-0175">Coiled coil</keyword>
<accession>A0A0J8Y2G6</accession>
<evidence type="ECO:0000256" key="3">
    <source>
        <dbReference type="ARBA" id="ARBA00022448"/>
    </source>
</evidence>
<name>A0A0J8Y2G6_9GAMM</name>
<dbReference type="AlphaFoldDB" id="A0A0J8Y2G6"/>
<evidence type="ECO:0000313" key="10">
    <source>
        <dbReference type="Proteomes" id="UP000240481"/>
    </source>
</evidence>
<sequence length="490" mass="54792">MSSVSRTKVMKSSKLLKNTWPFKRSVNTTSALSCALVSLTLLSFGVSSYSQAADLLEVVDSALQQNLSLSSAETRLKSSQYDLDINRGKFLPSLDLSANTRWNDSATHQETGGEANNRYNNHGVNVTLSQTLFDLGDLYSQASTQVSVDTETLRTEQTRQSIIRDASTTYFEYLKNNAQIRATQAEYDSSAARLTFITRNVELGNVAGTEKYEVMAQKEKTANTLRSLKKDQRVILTKLENIVQQPLNPDYDLQSTIQFNEITATRQRQLNEIMYTSGYDLLIAQQEVKRNRQSLKETGATFAPSLKGSVGYTYDNTNDASANVFPNNGTTEEAVYTLTLDVPIFNGGKDYYRYEQNKVNIERAEIDLQDSKQQSQQAFDTFIYDINDYSASLRSLTTIIQANYASYKGIQKAHKLGTRTITDLLSAESKLFSSIRDYENARYDYIIALVQLNELIGNLNLSTIGKIAAQMSPTSDSKTDSPIPLHLLAQ</sequence>
<evidence type="ECO:0000256" key="5">
    <source>
        <dbReference type="ARBA" id="ARBA00022692"/>
    </source>
</evidence>
<protein>
    <submittedName>
        <fullName evidence="9">TolC family protein</fullName>
    </submittedName>
</protein>
<organism evidence="9 10">
    <name type="scientific">Photobacterium swingsii</name>
    <dbReference type="NCBI Taxonomy" id="680026"/>
    <lineage>
        <taxon>Bacteria</taxon>
        <taxon>Pseudomonadati</taxon>
        <taxon>Pseudomonadota</taxon>
        <taxon>Gammaproteobacteria</taxon>
        <taxon>Vibrionales</taxon>
        <taxon>Vibrionaceae</taxon>
        <taxon>Photobacterium</taxon>
    </lineage>
</organism>
<dbReference type="SUPFAM" id="SSF56954">
    <property type="entry name" value="Outer membrane efflux proteins (OEP)"/>
    <property type="match status" value="1"/>
</dbReference>
<evidence type="ECO:0000256" key="4">
    <source>
        <dbReference type="ARBA" id="ARBA00022452"/>
    </source>
</evidence>